<keyword evidence="1" id="KW-0812">Transmembrane</keyword>
<dbReference type="OrthoDB" id="2193366at2"/>
<evidence type="ECO:0000256" key="1">
    <source>
        <dbReference type="SAM" id="Phobius"/>
    </source>
</evidence>
<keyword evidence="3" id="KW-1185">Reference proteome</keyword>
<feature type="transmembrane region" description="Helical" evidence="1">
    <location>
        <begin position="74"/>
        <end position="93"/>
    </location>
</feature>
<keyword evidence="1" id="KW-0472">Membrane</keyword>
<gene>
    <name evidence="2" type="ORF">E4U82_12845</name>
</gene>
<dbReference type="Proteomes" id="UP000298484">
    <property type="component" value="Unassembled WGS sequence"/>
</dbReference>
<dbReference type="AlphaFoldDB" id="A0A4Y9A900"/>
<feature type="transmembrane region" description="Helical" evidence="1">
    <location>
        <begin position="12"/>
        <end position="33"/>
    </location>
</feature>
<feature type="transmembrane region" description="Helical" evidence="1">
    <location>
        <begin position="45"/>
        <end position="67"/>
    </location>
</feature>
<dbReference type="RefSeq" id="WP_135110572.1">
    <property type="nucleotide sequence ID" value="NZ_SRHY01000024.1"/>
</dbReference>
<keyword evidence="1" id="KW-1133">Transmembrane helix</keyword>
<proteinExistence type="predicted"/>
<protein>
    <submittedName>
        <fullName evidence="2">Uncharacterized protein</fullName>
    </submittedName>
</protein>
<dbReference type="EMBL" id="SRHY01000024">
    <property type="protein sequence ID" value="TFJ92336.1"/>
    <property type="molecule type" value="Genomic_DNA"/>
</dbReference>
<comment type="caution">
    <text evidence="2">The sequence shown here is derived from an EMBL/GenBank/DDBJ whole genome shotgun (WGS) entry which is preliminary data.</text>
</comment>
<organism evidence="2 3">
    <name type="scientific">Lentibacillus salicampi</name>
    <dbReference type="NCBI Taxonomy" id="175306"/>
    <lineage>
        <taxon>Bacteria</taxon>
        <taxon>Bacillati</taxon>
        <taxon>Bacillota</taxon>
        <taxon>Bacilli</taxon>
        <taxon>Bacillales</taxon>
        <taxon>Bacillaceae</taxon>
        <taxon>Lentibacillus</taxon>
    </lineage>
</organism>
<evidence type="ECO:0000313" key="3">
    <source>
        <dbReference type="Proteomes" id="UP000298484"/>
    </source>
</evidence>
<evidence type="ECO:0000313" key="2">
    <source>
        <dbReference type="EMBL" id="TFJ92336.1"/>
    </source>
</evidence>
<sequence>MKQNSSKLIKIVGWALLLFAVGFFCLQMGYLVVHEKYQVTYIDDRLFFIINMLCIICLAIAILLLLTLTKKYKFIVYGVAILFVIVNGVLLIGNSRDMNHILSVSPDWKHVLSIKEDAGSGEATYYRPYYGILARPKEQLPDAAEGAFNVEWLAHDIAAVTYEAADESIQQFIATYGDRGSGRSYYYVGAEIHGQWQADNTEVVSGTEGISVTVDGETETFGWDNMEQFGTLAVVLHKNDEAAWTLSLNENFEVHSDSSEQTVGNIRLYKATMKNNQPITLDYKGSN</sequence>
<reference evidence="2 3" key="1">
    <citation type="submission" date="2019-03" db="EMBL/GenBank/DDBJ databases">
        <title>Genome sequence of Lentibacillus salicampi ATCC BAA-719.</title>
        <authorList>
            <person name="Maclea K.S."/>
            <person name="Simoes Junior M."/>
        </authorList>
    </citation>
    <scope>NUCLEOTIDE SEQUENCE [LARGE SCALE GENOMIC DNA]</scope>
    <source>
        <strain evidence="2 3">ATCC BAA-719</strain>
    </source>
</reference>
<accession>A0A4Y9A900</accession>
<name>A0A4Y9A900_9BACI</name>